<sequence>MTQSGFIAVIDLGTSKIKGVVGRKNENGVISILASSSIDSGNSIRRGMIYNIEQAGANVHKLIMMLENSLERKIGKVYVSLSGQSLHTMEFSEMLRISSGMVTEEEVNRLRKLAEKFQPELKRNYRIADVEYYIDDKPEPGPVGVTGSEIEAGFKLIVGRPNLLVNIKKSITAKTDLEIADYIVGPMASASVALNDEEKELGCVFLDFGAGTTTLSVYKGGILRRMVVIPFGGKNLTKDICALNFTENDAEQLKIKFGKAFESQDGPVFLSPFSSKPDVDLTELNKVIGMRLDEITANIKEQISLSGYEGQLGAGLIITGGASQLKNLDLYLTQKLKMPVRRASAKKTSINNSPDLMHDPAFTQALGMLLFGEENCEMIKSEPVEVEDEESGRSGASGWFSGIGRNSRPEKKPKPPKVKKSKPEKQEGGFFSKMEDVFGGIFSEEDDE</sequence>
<evidence type="ECO:0000256" key="6">
    <source>
        <dbReference type="PIRNR" id="PIRNR003101"/>
    </source>
</evidence>
<feature type="region of interest" description="Disordered" evidence="7">
    <location>
        <begin position="383"/>
        <end position="448"/>
    </location>
</feature>
<name>A0A1R3T5T7_9BACT</name>
<dbReference type="RefSeq" id="WP_076928648.1">
    <property type="nucleotide sequence ID" value="NZ_LT605205.1"/>
</dbReference>
<keyword evidence="2 5" id="KW-0132">Cell division</keyword>
<dbReference type="HAMAP" id="MF_02033">
    <property type="entry name" value="FtsA"/>
    <property type="match status" value="1"/>
</dbReference>
<dbReference type="GO" id="GO:0032153">
    <property type="term" value="C:cell division site"/>
    <property type="evidence" value="ECO:0007669"/>
    <property type="project" value="UniProtKB-UniRule"/>
</dbReference>
<organism evidence="9 10">
    <name type="scientific">Proteiniphilum saccharofermentans</name>
    <dbReference type="NCBI Taxonomy" id="1642647"/>
    <lineage>
        <taxon>Bacteria</taxon>
        <taxon>Pseudomonadati</taxon>
        <taxon>Bacteroidota</taxon>
        <taxon>Bacteroidia</taxon>
        <taxon>Bacteroidales</taxon>
        <taxon>Dysgonomonadaceae</taxon>
        <taxon>Proteiniphilum</taxon>
    </lineage>
</organism>
<evidence type="ECO:0000259" key="8">
    <source>
        <dbReference type="SMART" id="SM00842"/>
    </source>
</evidence>
<dbReference type="InterPro" id="IPR020823">
    <property type="entry name" value="Cell_div_FtsA"/>
</dbReference>
<reference evidence="9 10" key="1">
    <citation type="submission" date="2016-08" db="EMBL/GenBank/DDBJ databases">
        <authorList>
            <person name="Seilhamer J.J."/>
        </authorList>
    </citation>
    <scope>NUCLEOTIDE SEQUENCE [LARGE SCALE GENOMIC DNA]</scope>
    <source>
        <strain evidence="9">M3/6</strain>
    </source>
</reference>
<protein>
    <recommendedName>
        <fullName evidence="5 6">Cell division protein FtsA</fullName>
    </recommendedName>
</protein>
<evidence type="ECO:0000313" key="9">
    <source>
        <dbReference type="EMBL" id="SCD19345.1"/>
    </source>
</evidence>
<dbReference type="KEGG" id="psac:PSM36_0515"/>
<dbReference type="InterPro" id="IPR050696">
    <property type="entry name" value="FtsA/MreB"/>
</dbReference>
<dbReference type="InterPro" id="IPR003494">
    <property type="entry name" value="SHS2_FtsA"/>
</dbReference>
<proteinExistence type="inferred from homology"/>
<dbReference type="SUPFAM" id="SSF53067">
    <property type="entry name" value="Actin-like ATPase domain"/>
    <property type="match status" value="2"/>
</dbReference>
<dbReference type="GO" id="GO:0009898">
    <property type="term" value="C:cytoplasmic side of plasma membrane"/>
    <property type="evidence" value="ECO:0007669"/>
    <property type="project" value="UniProtKB-UniRule"/>
</dbReference>
<dbReference type="NCBIfam" id="TIGR01174">
    <property type="entry name" value="ftsA"/>
    <property type="match status" value="1"/>
</dbReference>
<comment type="function">
    <text evidence="5 6">Cell division protein that is involved in the assembly of the Z ring. May serve as a membrane anchor for the Z ring.</text>
</comment>
<keyword evidence="3 5" id="KW-0472">Membrane</keyword>
<dbReference type="InterPro" id="IPR043129">
    <property type="entry name" value="ATPase_NBD"/>
</dbReference>
<dbReference type="SMART" id="SM00842">
    <property type="entry name" value="FtsA"/>
    <property type="match status" value="1"/>
</dbReference>
<gene>
    <name evidence="5" type="primary">ftsA</name>
    <name evidence="9" type="ORF">PSM36_0515</name>
</gene>
<evidence type="ECO:0000313" key="10">
    <source>
        <dbReference type="Proteomes" id="UP000187464"/>
    </source>
</evidence>
<evidence type="ECO:0000256" key="2">
    <source>
        <dbReference type="ARBA" id="ARBA00022618"/>
    </source>
</evidence>
<evidence type="ECO:0000256" key="3">
    <source>
        <dbReference type="ARBA" id="ARBA00023136"/>
    </source>
</evidence>
<evidence type="ECO:0000256" key="4">
    <source>
        <dbReference type="ARBA" id="ARBA00023306"/>
    </source>
</evidence>
<dbReference type="EMBL" id="LT605205">
    <property type="protein sequence ID" value="SCD19345.1"/>
    <property type="molecule type" value="Genomic_DNA"/>
</dbReference>
<keyword evidence="10" id="KW-1185">Reference proteome</keyword>
<dbReference type="AlphaFoldDB" id="A0A1R3T5T7"/>
<dbReference type="Pfam" id="PF14450">
    <property type="entry name" value="FtsA"/>
    <property type="match status" value="1"/>
</dbReference>
<evidence type="ECO:0000256" key="5">
    <source>
        <dbReference type="HAMAP-Rule" id="MF_02033"/>
    </source>
</evidence>
<feature type="domain" description="SHS2" evidence="8">
    <location>
        <begin position="7"/>
        <end position="193"/>
    </location>
</feature>
<keyword evidence="4 5" id="KW-0131">Cell cycle</keyword>
<accession>A0A1R3T5T7</accession>
<evidence type="ECO:0000256" key="7">
    <source>
        <dbReference type="SAM" id="MobiDB-lite"/>
    </source>
</evidence>
<dbReference type="STRING" id="1642647.PSM36_0515"/>
<dbReference type="Gene3D" id="3.30.420.40">
    <property type="match status" value="2"/>
</dbReference>
<comment type="similarity">
    <text evidence="5 6">Belongs to the FtsA/MreB family.</text>
</comment>
<keyword evidence="1 5" id="KW-1003">Cell membrane</keyword>
<dbReference type="Proteomes" id="UP000187464">
    <property type="component" value="Chromosome I"/>
</dbReference>
<comment type="subunit">
    <text evidence="5">Self-interacts. Interacts with FtsZ.</text>
</comment>
<dbReference type="GO" id="GO:0043093">
    <property type="term" value="P:FtsZ-dependent cytokinesis"/>
    <property type="evidence" value="ECO:0007669"/>
    <property type="project" value="UniProtKB-UniRule"/>
</dbReference>
<evidence type="ECO:0000256" key="1">
    <source>
        <dbReference type="ARBA" id="ARBA00022475"/>
    </source>
</evidence>
<dbReference type="PANTHER" id="PTHR32432">
    <property type="entry name" value="CELL DIVISION PROTEIN FTSA-RELATED"/>
    <property type="match status" value="1"/>
</dbReference>
<dbReference type="PIRSF" id="PIRSF003101">
    <property type="entry name" value="FtsA"/>
    <property type="match status" value="1"/>
</dbReference>
<dbReference type="PANTHER" id="PTHR32432:SF4">
    <property type="entry name" value="CELL DIVISION PROTEIN FTSA"/>
    <property type="match status" value="1"/>
</dbReference>
<comment type="subcellular location">
    <subcellularLocation>
        <location evidence="5">Cell membrane</location>
        <topology evidence="5">Peripheral membrane protein</topology>
        <orientation evidence="5">Cytoplasmic side</orientation>
    </subcellularLocation>
    <text evidence="5">Localizes to the Z ring in an FtsZ-dependent manner. Targeted to the membrane through a conserved C-terminal amphipathic helix.</text>
</comment>